<accession>A0A518DSC1</accession>
<reference evidence="2 3" key="1">
    <citation type="submission" date="2019-02" db="EMBL/GenBank/DDBJ databases">
        <title>Deep-cultivation of Planctomycetes and their phenomic and genomic characterization uncovers novel biology.</title>
        <authorList>
            <person name="Wiegand S."/>
            <person name="Jogler M."/>
            <person name="Boedeker C."/>
            <person name="Pinto D."/>
            <person name="Vollmers J."/>
            <person name="Rivas-Marin E."/>
            <person name="Kohn T."/>
            <person name="Peeters S.H."/>
            <person name="Heuer A."/>
            <person name="Rast P."/>
            <person name="Oberbeckmann S."/>
            <person name="Bunk B."/>
            <person name="Jeske O."/>
            <person name="Meyerdierks A."/>
            <person name="Storesund J.E."/>
            <person name="Kallscheuer N."/>
            <person name="Luecker S."/>
            <person name="Lage O.M."/>
            <person name="Pohl T."/>
            <person name="Merkel B.J."/>
            <person name="Hornburger P."/>
            <person name="Mueller R.-W."/>
            <person name="Bruemmer F."/>
            <person name="Labrenz M."/>
            <person name="Spormann A.M."/>
            <person name="Op den Camp H."/>
            <person name="Overmann J."/>
            <person name="Amann R."/>
            <person name="Jetten M.S.M."/>
            <person name="Mascher T."/>
            <person name="Medema M.H."/>
            <person name="Devos D.P."/>
            <person name="Kaster A.-K."/>
            <person name="Ovreas L."/>
            <person name="Rohde M."/>
            <person name="Galperin M.Y."/>
            <person name="Jogler C."/>
        </authorList>
    </citation>
    <scope>NUCLEOTIDE SEQUENCE [LARGE SCALE GENOMIC DNA]</scope>
    <source>
        <strain evidence="2 3">Pla85_3_4</strain>
    </source>
</reference>
<keyword evidence="1" id="KW-0732">Signal</keyword>
<gene>
    <name evidence="2" type="ORF">Pla8534_25480</name>
</gene>
<evidence type="ECO:0000313" key="3">
    <source>
        <dbReference type="Proteomes" id="UP000317648"/>
    </source>
</evidence>
<feature type="signal peptide" evidence="1">
    <location>
        <begin position="1"/>
        <end position="27"/>
    </location>
</feature>
<sequence length="94" mass="10414" precursor="true">MYRIRHACFWCAAACSFALGCAPSFHAYRGRHVDCTSCPAATQPAPQYNPGERHSRVAERVRGLDIGPVPEYNEPVWRTARTNPTVLSPPASTR</sequence>
<dbReference type="KEGG" id="lcre:Pla8534_25480"/>
<dbReference type="RefSeq" id="WP_145053408.1">
    <property type="nucleotide sequence ID" value="NZ_CP036433.1"/>
</dbReference>
<organism evidence="2 3">
    <name type="scientific">Lignipirellula cremea</name>
    <dbReference type="NCBI Taxonomy" id="2528010"/>
    <lineage>
        <taxon>Bacteria</taxon>
        <taxon>Pseudomonadati</taxon>
        <taxon>Planctomycetota</taxon>
        <taxon>Planctomycetia</taxon>
        <taxon>Pirellulales</taxon>
        <taxon>Pirellulaceae</taxon>
        <taxon>Lignipirellula</taxon>
    </lineage>
</organism>
<evidence type="ECO:0000313" key="2">
    <source>
        <dbReference type="EMBL" id="QDU94742.1"/>
    </source>
</evidence>
<name>A0A518DSC1_9BACT</name>
<dbReference type="Proteomes" id="UP000317648">
    <property type="component" value="Chromosome"/>
</dbReference>
<dbReference type="EMBL" id="CP036433">
    <property type="protein sequence ID" value="QDU94742.1"/>
    <property type="molecule type" value="Genomic_DNA"/>
</dbReference>
<protein>
    <submittedName>
        <fullName evidence="2">Uncharacterized protein</fullName>
    </submittedName>
</protein>
<keyword evidence="3" id="KW-1185">Reference proteome</keyword>
<feature type="chain" id="PRO_5021739570" evidence="1">
    <location>
        <begin position="28"/>
        <end position="94"/>
    </location>
</feature>
<dbReference type="AlphaFoldDB" id="A0A518DSC1"/>
<dbReference type="PROSITE" id="PS51257">
    <property type="entry name" value="PROKAR_LIPOPROTEIN"/>
    <property type="match status" value="1"/>
</dbReference>
<evidence type="ECO:0000256" key="1">
    <source>
        <dbReference type="SAM" id="SignalP"/>
    </source>
</evidence>
<proteinExistence type="predicted"/>